<evidence type="ECO:0000256" key="1">
    <source>
        <dbReference type="PROSITE-ProRule" id="PRU00182"/>
    </source>
</evidence>
<dbReference type="PROSITE" id="PS50889">
    <property type="entry name" value="S4"/>
    <property type="match status" value="1"/>
</dbReference>
<name>A0ABT5KA78_9BURK</name>
<dbReference type="SUPFAM" id="SSF55174">
    <property type="entry name" value="Alpha-L RNA-binding motif"/>
    <property type="match status" value="1"/>
</dbReference>
<protein>
    <submittedName>
        <fullName evidence="3">RNA-binding S4 domain-containing protein</fullName>
    </submittedName>
</protein>
<dbReference type="RefSeq" id="WP_273599349.1">
    <property type="nucleotide sequence ID" value="NZ_JAQQXT010000002.1"/>
</dbReference>
<gene>
    <name evidence="3" type="ORF">PRZ03_04625</name>
</gene>
<organism evidence="3 4">
    <name type="scientific">Roseateles albus</name>
    <dbReference type="NCBI Taxonomy" id="2987525"/>
    <lineage>
        <taxon>Bacteria</taxon>
        <taxon>Pseudomonadati</taxon>
        <taxon>Pseudomonadota</taxon>
        <taxon>Betaproteobacteria</taxon>
        <taxon>Burkholderiales</taxon>
        <taxon>Sphaerotilaceae</taxon>
        <taxon>Roseateles</taxon>
    </lineage>
</organism>
<dbReference type="EMBL" id="JAQQXT010000002">
    <property type="protein sequence ID" value="MDC8770847.1"/>
    <property type="molecule type" value="Genomic_DNA"/>
</dbReference>
<dbReference type="Pfam" id="PF13275">
    <property type="entry name" value="S4_2"/>
    <property type="match status" value="1"/>
</dbReference>
<dbReference type="Gene3D" id="3.10.290.10">
    <property type="entry name" value="RNA-binding S4 domain"/>
    <property type="match status" value="1"/>
</dbReference>
<reference evidence="3 4" key="1">
    <citation type="submission" date="2022-10" db="EMBL/GenBank/DDBJ databases">
        <title>Paucibacter sp. hw1 Genome sequencing.</title>
        <authorList>
            <person name="Park S."/>
        </authorList>
    </citation>
    <scope>NUCLEOTIDE SEQUENCE [LARGE SCALE GENOMIC DNA]</scope>
    <source>
        <strain evidence="4">hw1</strain>
    </source>
</reference>
<feature type="domain" description="RNA-binding S4" evidence="2">
    <location>
        <begin position="13"/>
        <end position="75"/>
    </location>
</feature>
<proteinExistence type="predicted"/>
<comment type="caution">
    <text evidence="3">The sequence shown here is derived from an EMBL/GenBank/DDBJ whole genome shotgun (WGS) entry which is preliminary data.</text>
</comment>
<accession>A0ABT5KA78</accession>
<sequence>MSQIEFELRGEYIELDKLLKANGLVESGGRARVLISEGHVQVNGQDELRKTAKIRAGQVVSMQGVRIKVLADPLADPLADGRVQS</sequence>
<dbReference type="SMART" id="SM00363">
    <property type="entry name" value="S4"/>
    <property type="match status" value="1"/>
</dbReference>
<evidence type="ECO:0000313" key="3">
    <source>
        <dbReference type="EMBL" id="MDC8770847.1"/>
    </source>
</evidence>
<keyword evidence="4" id="KW-1185">Reference proteome</keyword>
<dbReference type="InterPro" id="IPR036986">
    <property type="entry name" value="S4_RNA-bd_sf"/>
</dbReference>
<keyword evidence="1" id="KW-0694">RNA-binding</keyword>
<evidence type="ECO:0000259" key="2">
    <source>
        <dbReference type="SMART" id="SM00363"/>
    </source>
</evidence>
<dbReference type="Proteomes" id="UP001221189">
    <property type="component" value="Unassembled WGS sequence"/>
</dbReference>
<dbReference type="CDD" id="cd00165">
    <property type="entry name" value="S4"/>
    <property type="match status" value="1"/>
</dbReference>
<evidence type="ECO:0000313" key="4">
    <source>
        <dbReference type="Proteomes" id="UP001221189"/>
    </source>
</evidence>
<dbReference type="InterPro" id="IPR002942">
    <property type="entry name" value="S4_RNA-bd"/>
</dbReference>